<dbReference type="Proteomes" id="UP000032434">
    <property type="component" value="Chromosome 1"/>
</dbReference>
<evidence type="ECO:0000256" key="1">
    <source>
        <dbReference type="ARBA" id="ARBA00005085"/>
    </source>
</evidence>
<sequence>MKTLQSISTNPYFNLAWEEYILKNIHQDEDIFLIWRNEPSIIIGRNQNVFEEVNLDYIVKNQIPLIRRNSGGGTVYHDLGNINFTFITKQKGAINNYALMTEKIILALHSLSIPAEFSGKSDIKMDTFKISGNAQYVFKDKLLHHGTLLFNANLEHLKNALKDKENHTSSISVKSNRSQVTNLSSYVPMTIEAFEDFLIDSLRQTDEPLKLTDKDLRQIEKLRDEKYLSYNWNYGESPRSVIEKSLGDYKIKVVVSYGHVEEAFIVKHNSLELNLSSSLVGERCFPKDLIILQKKAPEVYQMLFT</sequence>
<keyword evidence="3" id="KW-0436">Ligase</keyword>
<gene>
    <name evidence="3" type="primary">lplA1</name>
    <name evidence="3" type="ORF">Aocu_00950</name>
</gene>
<dbReference type="KEGG" id="aoc:Aocu_00950"/>
<dbReference type="PROSITE" id="PS51733">
    <property type="entry name" value="BPL_LPL_CATALYTIC"/>
    <property type="match status" value="1"/>
</dbReference>
<evidence type="ECO:0000259" key="2">
    <source>
        <dbReference type="PROSITE" id="PS51733"/>
    </source>
</evidence>
<dbReference type="Gene3D" id="3.30.930.10">
    <property type="entry name" value="Bira Bifunctional Protein, Domain 2"/>
    <property type="match status" value="1"/>
</dbReference>
<dbReference type="GO" id="GO:0009249">
    <property type="term" value="P:protein lipoylation"/>
    <property type="evidence" value="ECO:0007669"/>
    <property type="project" value="InterPro"/>
</dbReference>
<comment type="pathway">
    <text evidence="1">Protein modification; protein lipoylation via exogenous pathway; protein N(6)-(lipoyl)lysine from lipoate: step 2/2.</text>
</comment>
<dbReference type="RefSeq" id="WP_045748759.1">
    <property type="nucleotide sequence ID" value="NZ_FUZK01000002.1"/>
</dbReference>
<evidence type="ECO:0000313" key="4">
    <source>
        <dbReference type="Proteomes" id="UP000032434"/>
    </source>
</evidence>
<dbReference type="AlphaFoldDB" id="A0A061A8F4"/>
<dbReference type="InterPro" id="IPR004562">
    <property type="entry name" value="LipoylTrfase_LipoateP_Ligase"/>
</dbReference>
<proteinExistence type="predicted"/>
<dbReference type="SUPFAM" id="SSF55681">
    <property type="entry name" value="Class II aaRS and biotin synthetases"/>
    <property type="match status" value="1"/>
</dbReference>
<dbReference type="OrthoDB" id="9788148at2"/>
<dbReference type="GO" id="GO:0016874">
    <property type="term" value="F:ligase activity"/>
    <property type="evidence" value="ECO:0007669"/>
    <property type="project" value="UniProtKB-KW"/>
</dbReference>
<dbReference type="CDD" id="cd16443">
    <property type="entry name" value="LplA"/>
    <property type="match status" value="1"/>
</dbReference>
<dbReference type="Pfam" id="PF21948">
    <property type="entry name" value="LplA-B_cat"/>
    <property type="match status" value="1"/>
</dbReference>
<dbReference type="InParanoid" id="A0A061A8F4"/>
<dbReference type="NCBIfam" id="TIGR00545">
    <property type="entry name" value="lipoyltrans"/>
    <property type="match status" value="1"/>
</dbReference>
<keyword evidence="4" id="KW-1185">Reference proteome</keyword>
<dbReference type="STRING" id="35623.Aocu_00950"/>
<dbReference type="PANTHER" id="PTHR12561">
    <property type="entry name" value="LIPOATE-PROTEIN LIGASE"/>
    <property type="match status" value="1"/>
</dbReference>
<evidence type="ECO:0000313" key="3">
    <source>
        <dbReference type="EMBL" id="CDR30168.1"/>
    </source>
</evidence>
<organism evidence="3 4">
    <name type="scientific">Acholeplasma oculi</name>
    <dbReference type="NCBI Taxonomy" id="35623"/>
    <lineage>
        <taxon>Bacteria</taxon>
        <taxon>Bacillati</taxon>
        <taxon>Mycoplasmatota</taxon>
        <taxon>Mollicutes</taxon>
        <taxon>Acholeplasmatales</taxon>
        <taxon>Acholeplasmataceae</taxon>
        <taxon>Acholeplasma</taxon>
    </lineage>
</organism>
<dbReference type="HOGENOM" id="CLU_022986_0_2_14"/>
<dbReference type="FunCoup" id="A0A061A8F4">
    <property type="interactions" value="162"/>
</dbReference>
<dbReference type="GO" id="GO:0017118">
    <property type="term" value="F:lipoyltransferase activity"/>
    <property type="evidence" value="ECO:0007669"/>
    <property type="project" value="TreeGrafter"/>
</dbReference>
<feature type="domain" description="BPL/LPL catalytic" evidence="2">
    <location>
        <begin position="26"/>
        <end position="202"/>
    </location>
</feature>
<dbReference type="PATRIC" id="fig|35623.3.peg.94"/>
<protein>
    <submittedName>
        <fullName evidence="3">Lipoate-protein ligase A</fullName>
    </submittedName>
</protein>
<name>A0A061A8F4_9MOLU</name>
<dbReference type="PANTHER" id="PTHR12561:SF3">
    <property type="entry name" value="LIPOYLTRANSFERASE 1, MITOCHONDRIAL"/>
    <property type="match status" value="1"/>
</dbReference>
<dbReference type="UniPathway" id="UPA00537">
    <property type="reaction ID" value="UER00595"/>
</dbReference>
<dbReference type="EMBL" id="LK028559">
    <property type="protein sequence ID" value="CDR30168.1"/>
    <property type="molecule type" value="Genomic_DNA"/>
</dbReference>
<dbReference type="GO" id="GO:0005737">
    <property type="term" value="C:cytoplasm"/>
    <property type="evidence" value="ECO:0007669"/>
    <property type="project" value="TreeGrafter"/>
</dbReference>
<accession>A0A061A8F4</accession>
<reference evidence="4" key="1">
    <citation type="submission" date="2014-05" db="EMBL/GenBank/DDBJ databases">
        <authorList>
            <person name="Kube M."/>
        </authorList>
    </citation>
    <scope>NUCLEOTIDE SEQUENCE [LARGE SCALE GENOMIC DNA]</scope>
</reference>
<dbReference type="InterPro" id="IPR004143">
    <property type="entry name" value="BPL_LPL_catalytic"/>
</dbReference>
<dbReference type="InterPro" id="IPR045864">
    <property type="entry name" value="aa-tRNA-synth_II/BPL/LPL"/>
</dbReference>